<organism evidence="1 2">
    <name type="scientific">Fodinicola feengrottensis</name>
    <dbReference type="NCBI Taxonomy" id="435914"/>
    <lineage>
        <taxon>Bacteria</taxon>
        <taxon>Bacillati</taxon>
        <taxon>Actinomycetota</taxon>
        <taxon>Actinomycetes</taxon>
        <taxon>Mycobacteriales</taxon>
        <taxon>Fodinicola</taxon>
    </lineage>
</organism>
<evidence type="ECO:0000313" key="2">
    <source>
        <dbReference type="Proteomes" id="UP001500618"/>
    </source>
</evidence>
<comment type="caution">
    <text evidence="1">The sequence shown here is derived from an EMBL/GenBank/DDBJ whole genome shotgun (WGS) entry which is preliminary data.</text>
</comment>
<proteinExistence type="predicted"/>
<dbReference type="Proteomes" id="UP001500618">
    <property type="component" value="Unassembled WGS sequence"/>
</dbReference>
<sequence>MHAKACCWVLLMVPDHSDSGGAVIVLSYQAVLQNDAHRVRMGLERDLVGLANIVAVQLQRQGST</sequence>
<evidence type="ECO:0000313" key="1">
    <source>
        <dbReference type="EMBL" id="GAA1670705.1"/>
    </source>
</evidence>
<protein>
    <recommendedName>
        <fullName evidence="3">DUF302 domain-containing protein</fullName>
    </recommendedName>
</protein>
<dbReference type="EMBL" id="BAAANY010000008">
    <property type="protein sequence ID" value="GAA1670705.1"/>
    <property type="molecule type" value="Genomic_DNA"/>
</dbReference>
<keyword evidence="2" id="KW-1185">Reference proteome</keyword>
<accession>A0ABP4SF01</accession>
<name>A0ABP4SF01_9ACTN</name>
<gene>
    <name evidence="1" type="ORF">GCM10009765_20160</name>
</gene>
<evidence type="ECO:0008006" key="3">
    <source>
        <dbReference type="Google" id="ProtNLM"/>
    </source>
</evidence>
<reference evidence="2" key="1">
    <citation type="journal article" date="2019" name="Int. J. Syst. Evol. Microbiol.">
        <title>The Global Catalogue of Microorganisms (GCM) 10K type strain sequencing project: providing services to taxonomists for standard genome sequencing and annotation.</title>
        <authorList>
            <consortium name="The Broad Institute Genomics Platform"/>
            <consortium name="The Broad Institute Genome Sequencing Center for Infectious Disease"/>
            <person name="Wu L."/>
            <person name="Ma J."/>
        </authorList>
    </citation>
    <scope>NUCLEOTIDE SEQUENCE [LARGE SCALE GENOMIC DNA]</scope>
    <source>
        <strain evidence="2">JCM 14718</strain>
    </source>
</reference>